<dbReference type="NCBIfam" id="TIGR00003">
    <property type="entry name" value="copper ion binding protein"/>
    <property type="match status" value="2"/>
</dbReference>
<evidence type="ECO:0000256" key="5">
    <source>
        <dbReference type="ARBA" id="ARBA00022448"/>
    </source>
</evidence>
<dbReference type="Gene3D" id="3.30.70.100">
    <property type="match status" value="2"/>
</dbReference>
<evidence type="ECO:0000256" key="16">
    <source>
        <dbReference type="ARBA" id="ARBA00022989"/>
    </source>
</evidence>
<evidence type="ECO:0000256" key="14">
    <source>
        <dbReference type="ARBA" id="ARBA00022842"/>
    </source>
</evidence>
<evidence type="ECO:0000256" key="17">
    <source>
        <dbReference type="ARBA" id="ARBA00023008"/>
    </source>
</evidence>
<dbReference type="PROSITE" id="PS50846">
    <property type="entry name" value="HMA_2"/>
    <property type="match status" value="2"/>
</dbReference>
<comment type="subcellular location">
    <subcellularLocation>
        <location evidence="1">Cell membrane</location>
        <topology evidence="1">Multi-pass membrane protein</topology>
    </subcellularLocation>
</comment>
<evidence type="ECO:0000256" key="8">
    <source>
        <dbReference type="ARBA" id="ARBA00022692"/>
    </source>
</evidence>
<dbReference type="InterPro" id="IPR027256">
    <property type="entry name" value="P-typ_ATPase_IB"/>
</dbReference>
<dbReference type="InterPro" id="IPR023214">
    <property type="entry name" value="HAD_sf"/>
</dbReference>
<evidence type="ECO:0000256" key="12">
    <source>
        <dbReference type="ARBA" id="ARBA00022796"/>
    </source>
</evidence>
<evidence type="ECO:0000256" key="9">
    <source>
        <dbReference type="ARBA" id="ARBA00022723"/>
    </source>
</evidence>
<keyword evidence="9 23" id="KW-0479">Metal-binding</keyword>
<dbReference type="PROSITE" id="PS01047">
    <property type="entry name" value="HMA_1"/>
    <property type="match status" value="2"/>
</dbReference>
<feature type="transmembrane region" description="Helical" evidence="23">
    <location>
        <begin position="687"/>
        <end position="709"/>
    </location>
</feature>
<dbReference type="InterPro" id="IPR006121">
    <property type="entry name" value="HMA_dom"/>
</dbReference>
<evidence type="ECO:0000256" key="20">
    <source>
        <dbReference type="ARBA" id="ARBA00029719"/>
    </source>
</evidence>
<dbReference type="FunFam" id="3.30.70.100:FF:000005">
    <property type="entry name" value="Copper-exporting P-type ATPase A"/>
    <property type="match status" value="1"/>
</dbReference>
<dbReference type="EC" id="7.2.2.8" evidence="3"/>
<dbReference type="InterPro" id="IPR036412">
    <property type="entry name" value="HAD-like_sf"/>
</dbReference>
<keyword evidence="19 23" id="KW-0472">Membrane</keyword>
<keyword evidence="5" id="KW-0813">Transport</keyword>
<dbReference type="InterPro" id="IPR017969">
    <property type="entry name" value="Heavy-metal-associated_CS"/>
</dbReference>
<dbReference type="NCBIfam" id="TIGR01512">
    <property type="entry name" value="ATPase-IB2_Cd"/>
    <property type="match status" value="1"/>
</dbReference>
<dbReference type="SFLD" id="SFLDG00002">
    <property type="entry name" value="C1.7:_P-type_atpase_like"/>
    <property type="match status" value="1"/>
</dbReference>
<dbReference type="Pfam" id="PF00702">
    <property type="entry name" value="Hydrolase"/>
    <property type="match status" value="1"/>
</dbReference>
<dbReference type="InterPro" id="IPR023299">
    <property type="entry name" value="ATPase_P-typ_cyto_dom_N"/>
</dbReference>
<dbReference type="SUPFAM" id="SSF81665">
    <property type="entry name" value="Calcium ATPase, transmembrane domain M"/>
    <property type="match status" value="1"/>
</dbReference>
<evidence type="ECO:0000256" key="18">
    <source>
        <dbReference type="ARBA" id="ARBA00023065"/>
    </source>
</evidence>
<dbReference type="Gene3D" id="2.70.150.10">
    <property type="entry name" value="Calcium-transporting ATPase, cytoplasmic transduction domain A"/>
    <property type="match status" value="1"/>
</dbReference>
<dbReference type="PRINTS" id="PR00943">
    <property type="entry name" value="CUATPASE"/>
</dbReference>
<evidence type="ECO:0000256" key="23">
    <source>
        <dbReference type="RuleBase" id="RU362081"/>
    </source>
</evidence>
<dbReference type="EMBL" id="AP023418">
    <property type="protein sequence ID" value="BCK81235.1"/>
    <property type="molecule type" value="Genomic_DNA"/>
</dbReference>
<evidence type="ECO:0000256" key="21">
    <source>
        <dbReference type="ARBA" id="ARBA00033239"/>
    </source>
</evidence>
<evidence type="ECO:0000256" key="11">
    <source>
        <dbReference type="ARBA" id="ARBA00022741"/>
    </source>
</evidence>
<keyword evidence="11 23" id="KW-0547">Nucleotide-binding</keyword>
<dbReference type="KEGG" id="vcop:MM50RIKEN_09980"/>
<keyword evidence="17" id="KW-0186">Copper</keyword>
<comment type="catalytic activity">
    <reaction evidence="22">
        <text>Cu(+)(in) + ATP + H2O = Cu(+)(out) + ADP + phosphate + H(+)</text>
        <dbReference type="Rhea" id="RHEA:25792"/>
        <dbReference type="ChEBI" id="CHEBI:15377"/>
        <dbReference type="ChEBI" id="CHEBI:15378"/>
        <dbReference type="ChEBI" id="CHEBI:30616"/>
        <dbReference type="ChEBI" id="CHEBI:43474"/>
        <dbReference type="ChEBI" id="CHEBI:49552"/>
        <dbReference type="ChEBI" id="CHEBI:456216"/>
        <dbReference type="EC" id="7.2.2.8"/>
    </reaction>
</comment>
<keyword evidence="18" id="KW-0406">Ion transport</keyword>
<keyword evidence="14" id="KW-0460">Magnesium</keyword>
<evidence type="ECO:0000256" key="15">
    <source>
        <dbReference type="ARBA" id="ARBA00022967"/>
    </source>
</evidence>
<feature type="domain" description="HMA" evidence="24">
    <location>
        <begin position="770"/>
        <end position="834"/>
    </location>
</feature>
<dbReference type="Pfam" id="PF00403">
    <property type="entry name" value="HMA"/>
    <property type="match status" value="2"/>
</dbReference>
<evidence type="ECO:0000256" key="3">
    <source>
        <dbReference type="ARBA" id="ARBA00012517"/>
    </source>
</evidence>
<evidence type="ECO:0000256" key="13">
    <source>
        <dbReference type="ARBA" id="ARBA00022840"/>
    </source>
</evidence>
<evidence type="ECO:0000256" key="10">
    <source>
        <dbReference type="ARBA" id="ARBA00022737"/>
    </source>
</evidence>
<dbReference type="SFLD" id="SFLDS00003">
    <property type="entry name" value="Haloacid_Dehalogenase"/>
    <property type="match status" value="1"/>
</dbReference>
<evidence type="ECO:0000256" key="7">
    <source>
        <dbReference type="ARBA" id="ARBA00022553"/>
    </source>
</evidence>
<dbReference type="AlphaFoldDB" id="A0A810Q3W8"/>
<dbReference type="GO" id="GO:0005507">
    <property type="term" value="F:copper ion binding"/>
    <property type="evidence" value="ECO:0007669"/>
    <property type="project" value="InterPro"/>
</dbReference>
<evidence type="ECO:0000313" key="25">
    <source>
        <dbReference type="EMBL" id="BCK81235.1"/>
    </source>
</evidence>
<comment type="similarity">
    <text evidence="2 23">Belongs to the cation transport ATPase (P-type) (TC 3.A.3) family. Type IB subfamily.</text>
</comment>
<feature type="transmembrane region" description="Helical" evidence="23">
    <location>
        <begin position="124"/>
        <end position="141"/>
    </location>
</feature>
<dbReference type="PANTHER" id="PTHR43520:SF8">
    <property type="entry name" value="P-TYPE CU(+) TRANSPORTER"/>
    <property type="match status" value="1"/>
</dbReference>
<dbReference type="PROSITE" id="PS00154">
    <property type="entry name" value="ATPASE_E1_E2"/>
    <property type="match status" value="1"/>
</dbReference>
<evidence type="ECO:0000256" key="2">
    <source>
        <dbReference type="ARBA" id="ARBA00006024"/>
    </source>
</evidence>
<feature type="transmembrane region" description="Helical" evidence="23">
    <location>
        <begin position="377"/>
        <end position="400"/>
    </location>
</feature>
<reference evidence="25" key="1">
    <citation type="submission" date="2020-09" db="EMBL/GenBank/DDBJ databases">
        <title>New species isolated from human feces.</title>
        <authorList>
            <person name="Kitahara M."/>
            <person name="Shigeno Y."/>
            <person name="Shime M."/>
            <person name="Matsumoto Y."/>
            <person name="Nakamura S."/>
            <person name="Motooka D."/>
            <person name="Fukuoka S."/>
            <person name="Nishikawa H."/>
            <person name="Benno Y."/>
        </authorList>
    </citation>
    <scope>NUCLEOTIDE SEQUENCE</scope>
    <source>
        <strain evidence="25">MM50</strain>
    </source>
</reference>
<dbReference type="InterPro" id="IPR006122">
    <property type="entry name" value="HMA_Cu_ion-bd"/>
</dbReference>
<keyword evidence="16 23" id="KW-1133">Transmembrane helix</keyword>
<evidence type="ECO:0000256" key="22">
    <source>
        <dbReference type="ARBA" id="ARBA00049289"/>
    </source>
</evidence>
<feature type="transmembrane region" description="Helical" evidence="23">
    <location>
        <begin position="162"/>
        <end position="186"/>
    </location>
</feature>
<keyword evidence="7" id="KW-0597">Phosphoprotein</keyword>
<evidence type="ECO:0000256" key="19">
    <source>
        <dbReference type="ARBA" id="ARBA00023136"/>
    </source>
</evidence>
<dbReference type="PANTHER" id="PTHR43520">
    <property type="entry name" value="ATP7, ISOFORM B"/>
    <property type="match status" value="1"/>
</dbReference>
<evidence type="ECO:0000256" key="4">
    <source>
        <dbReference type="ARBA" id="ARBA00015102"/>
    </source>
</evidence>
<dbReference type="NCBIfam" id="TIGR01494">
    <property type="entry name" value="ATPase_P-type"/>
    <property type="match status" value="1"/>
</dbReference>
<feature type="transmembrane region" description="Helical" evidence="23">
    <location>
        <begin position="92"/>
        <end position="112"/>
    </location>
</feature>
<dbReference type="Gene3D" id="3.40.1110.10">
    <property type="entry name" value="Calcium-transporting ATPase, cytoplasmic domain N"/>
    <property type="match status" value="1"/>
</dbReference>
<feature type="transmembrane region" description="Helical" evidence="23">
    <location>
        <begin position="192"/>
        <end position="210"/>
    </location>
</feature>
<evidence type="ECO:0000259" key="24">
    <source>
        <dbReference type="PROSITE" id="PS50846"/>
    </source>
</evidence>
<dbReference type="NCBIfam" id="TIGR01525">
    <property type="entry name" value="ATPase-IB_hvy"/>
    <property type="match status" value="1"/>
</dbReference>
<dbReference type="InterPro" id="IPR001757">
    <property type="entry name" value="P_typ_ATPase"/>
</dbReference>
<keyword evidence="15" id="KW-1278">Translocase</keyword>
<dbReference type="InterPro" id="IPR036163">
    <property type="entry name" value="HMA_dom_sf"/>
</dbReference>
<evidence type="ECO:0000256" key="6">
    <source>
        <dbReference type="ARBA" id="ARBA00022475"/>
    </source>
</evidence>
<dbReference type="NCBIfam" id="TIGR01511">
    <property type="entry name" value="ATPase-IB1_Cu"/>
    <property type="match status" value="1"/>
</dbReference>
<organism evidence="25 26">
    <name type="scientific">Vescimonas coprocola</name>
    <dbReference type="NCBI Taxonomy" id="2714355"/>
    <lineage>
        <taxon>Bacteria</taxon>
        <taxon>Bacillati</taxon>
        <taxon>Bacillota</taxon>
        <taxon>Clostridia</taxon>
        <taxon>Eubacteriales</taxon>
        <taxon>Oscillospiraceae</taxon>
        <taxon>Vescimonas</taxon>
    </lineage>
</organism>
<sequence length="837" mass="87647">MTEQFAVTGMTCAACSAHVEKAVSRLSGVQSAPVNLMLGSMTVTYDEKAVTESDIIAAVKAAGYGASPASQTDQGQLRRDQDAALRRRKKHLIWSVVFLVPLFYLSMGHMMGLPLPQVLHMHPLLLACLQLALVIPILILNRNYFTVGFSRLVKLSPNMDSLVAVGAAAGLVYSLIEMGLLAAGQVSGMPDLYFESAGMILTLVTVGKYLEERSRGKTTGAISALLALAPESAMVRRQGQELTIPTEEIVAGDTVIVRQGGRIPVDGVITDGHAAVDESAITGESLPVEKVPGDAVTSATVTSSGYLELRATRVGGDTTLSQIIRLMEEAASSKAPISRLADRISGIFAPAVMAISLTAALLWAFVGGMDVRFCLSIAIAVLVISCPCALGLATPVAIMVGTGQAAQQGILIKSAESLELLHKVQTVVLDKTGTVTMGQPRVTDTLCAPGVTEEELLCVAASAEKPSEHPLAHAIVEESQARHIPLCPVSGFRSVPGGGIQATLSGEAVLAGNAGYLAQNGVSLAAMEADAHRLAEDGKTPLFFAESGHLLGCIAVADVVKPDSAKAIAALRRMGRRVVLLTGDNQRTANAIARQIGVDQVIAQVLPQDKAKCVAQLQQQGQRVAMVGDGVNDAPALAQADVGLAIGAGTDIAIESADVVLMKSSLLDIPAAMDLSRAVLRNIKQNLFWAFFYNSIGIPVAAGVLYPALHLTLNPMLAAAAMSLSSVCVVSNALRLRGWKPPAFPDQPAPTAPLPESAVFQSQGKEENTVNKTIHIDGMMCTHCTGRVEKALNDLPGVEATVDLDSKSAAVTCTPDVSDDTLRQAVEDAGYHVTGIR</sequence>
<accession>A0A810Q3W8</accession>
<dbReference type="FunFam" id="3.40.50.1000:FF:000144">
    <property type="entry name" value="copper-transporting ATPase 1 isoform X2"/>
    <property type="match status" value="1"/>
</dbReference>
<dbReference type="SUPFAM" id="SSF55008">
    <property type="entry name" value="HMA, heavy metal-associated domain"/>
    <property type="match status" value="2"/>
</dbReference>
<dbReference type="GO" id="GO:0140581">
    <property type="term" value="F:P-type monovalent copper transporter activity"/>
    <property type="evidence" value="ECO:0007669"/>
    <property type="project" value="UniProtKB-EC"/>
</dbReference>
<dbReference type="InterPro" id="IPR059000">
    <property type="entry name" value="ATPase_P-type_domA"/>
</dbReference>
<dbReference type="GO" id="GO:0005886">
    <property type="term" value="C:plasma membrane"/>
    <property type="evidence" value="ECO:0007669"/>
    <property type="project" value="UniProtKB-SubCell"/>
</dbReference>
<dbReference type="GO" id="GO:0016887">
    <property type="term" value="F:ATP hydrolysis activity"/>
    <property type="evidence" value="ECO:0007669"/>
    <property type="project" value="InterPro"/>
</dbReference>
<feature type="transmembrane region" description="Helical" evidence="23">
    <location>
        <begin position="344"/>
        <end position="365"/>
    </location>
</feature>
<dbReference type="Gene3D" id="3.40.50.1000">
    <property type="entry name" value="HAD superfamily/HAD-like"/>
    <property type="match status" value="1"/>
</dbReference>
<name>A0A810Q3W8_9FIRM</name>
<dbReference type="InterPro" id="IPR018303">
    <property type="entry name" value="ATPase_P-typ_P_site"/>
</dbReference>
<dbReference type="InterPro" id="IPR023298">
    <property type="entry name" value="ATPase_P-typ_TM_dom_sf"/>
</dbReference>
<dbReference type="FunFam" id="2.70.150.10:FF:000002">
    <property type="entry name" value="Copper-transporting ATPase 1, putative"/>
    <property type="match status" value="1"/>
</dbReference>
<dbReference type="GO" id="GO:0055070">
    <property type="term" value="P:copper ion homeostasis"/>
    <property type="evidence" value="ECO:0007669"/>
    <property type="project" value="TreeGrafter"/>
</dbReference>
<dbReference type="GO" id="GO:0005524">
    <property type="term" value="F:ATP binding"/>
    <property type="evidence" value="ECO:0007669"/>
    <property type="project" value="UniProtKB-UniRule"/>
</dbReference>
<dbReference type="CDD" id="cd02094">
    <property type="entry name" value="P-type_ATPase_Cu-like"/>
    <property type="match status" value="1"/>
</dbReference>
<dbReference type="Proteomes" id="UP000681035">
    <property type="component" value="Chromosome"/>
</dbReference>
<dbReference type="InterPro" id="IPR008250">
    <property type="entry name" value="ATPase_P-typ_transduc_dom_A_sf"/>
</dbReference>
<evidence type="ECO:0000256" key="1">
    <source>
        <dbReference type="ARBA" id="ARBA00004651"/>
    </source>
</evidence>
<feature type="domain" description="HMA" evidence="24">
    <location>
        <begin position="1"/>
        <end position="67"/>
    </location>
</feature>
<evidence type="ECO:0000313" key="26">
    <source>
        <dbReference type="Proteomes" id="UP000681035"/>
    </source>
</evidence>
<keyword evidence="8 23" id="KW-0812">Transmembrane</keyword>
<dbReference type="InterPro" id="IPR044492">
    <property type="entry name" value="P_typ_ATPase_HD_dom"/>
</dbReference>
<keyword evidence="6 23" id="KW-1003">Cell membrane</keyword>
<dbReference type="PRINTS" id="PR00119">
    <property type="entry name" value="CATATPASE"/>
</dbReference>
<keyword evidence="26" id="KW-1185">Reference proteome</keyword>
<keyword evidence="13 23" id="KW-0067">ATP-binding</keyword>
<protein>
    <recommendedName>
        <fullName evidence="4">Copper-exporting P-type ATPase</fullName>
        <ecNumber evidence="3">7.2.2.8</ecNumber>
    </recommendedName>
    <alternativeName>
        <fullName evidence="20">Copper-exporting P-type ATPase A</fullName>
    </alternativeName>
    <alternativeName>
        <fullName evidence="21">Cu(+)-exporting ATPase</fullName>
    </alternativeName>
</protein>
<keyword evidence="12" id="KW-0187">Copper transport</keyword>
<dbReference type="SUPFAM" id="SSF56784">
    <property type="entry name" value="HAD-like"/>
    <property type="match status" value="1"/>
</dbReference>
<dbReference type="Pfam" id="PF00122">
    <property type="entry name" value="E1-E2_ATPase"/>
    <property type="match status" value="1"/>
</dbReference>
<proteinExistence type="inferred from homology"/>
<dbReference type="GO" id="GO:0043682">
    <property type="term" value="F:P-type divalent copper transporter activity"/>
    <property type="evidence" value="ECO:0007669"/>
    <property type="project" value="TreeGrafter"/>
</dbReference>
<dbReference type="CDD" id="cd00371">
    <property type="entry name" value="HMA"/>
    <property type="match status" value="2"/>
</dbReference>
<keyword evidence="10" id="KW-0677">Repeat</keyword>
<gene>
    <name evidence="25" type="ORF">MM50RIKEN_09980</name>
</gene>
<dbReference type="SFLD" id="SFLDF00027">
    <property type="entry name" value="p-type_atpase"/>
    <property type="match status" value="1"/>
</dbReference>
<dbReference type="SUPFAM" id="SSF81653">
    <property type="entry name" value="Calcium ATPase, transduction domain A"/>
    <property type="match status" value="1"/>
</dbReference>